<evidence type="ECO:0000313" key="2">
    <source>
        <dbReference type="EMBL" id="SDM27213.1"/>
    </source>
</evidence>
<gene>
    <name evidence="2" type="ORF">SAMN04488568_1086</name>
</gene>
<evidence type="ECO:0000313" key="3">
    <source>
        <dbReference type="Proteomes" id="UP000199759"/>
    </source>
</evidence>
<dbReference type="Gene3D" id="1.25.40.10">
    <property type="entry name" value="Tetratricopeptide repeat domain"/>
    <property type="match status" value="1"/>
</dbReference>
<evidence type="ECO:0008006" key="4">
    <source>
        <dbReference type="Google" id="ProtNLM"/>
    </source>
</evidence>
<keyword evidence="1" id="KW-0732">Signal</keyword>
<proteinExistence type="predicted"/>
<dbReference type="InterPro" id="IPR011990">
    <property type="entry name" value="TPR-like_helical_dom_sf"/>
</dbReference>
<dbReference type="SUPFAM" id="SSF48452">
    <property type="entry name" value="TPR-like"/>
    <property type="match status" value="2"/>
</dbReference>
<evidence type="ECO:0000256" key="1">
    <source>
        <dbReference type="SAM" id="SignalP"/>
    </source>
</evidence>
<protein>
    <recommendedName>
        <fullName evidence="4">Tetratricopeptide repeat-containing protein</fullName>
    </recommendedName>
</protein>
<dbReference type="EMBL" id="FNHG01000008">
    <property type="protein sequence ID" value="SDM27213.1"/>
    <property type="molecule type" value="Genomic_DNA"/>
</dbReference>
<dbReference type="AlphaFoldDB" id="A0A1G9RVH3"/>
<reference evidence="2 3" key="1">
    <citation type="submission" date="2016-10" db="EMBL/GenBank/DDBJ databases">
        <authorList>
            <person name="de Groot N.N."/>
        </authorList>
    </citation>
    <scope>NUCLEOTIDE SEQUENCE [LARGE SCALE GENOMIC DNA]</scope>
    <source>
        <strain evidence="2 3">DSM 16077</strain>
    </source>
</reference>
<accession>A0A1G9RVH3</accession>
<keyword evidence="3" id="KW-1185">Reference proteome</keyword>
<name>A0A1G9RVH3_9PROT</name>
<sequence length="253" mass="27486">MRIFTALAIILLTASTARADMDQARQAYAGGRWLEAAVQAELSGGAEGYAYAARALVTQLVLEPETPDRQAVTRQAVNLAEAAYREDNDSAEARLRLAISLGYQGRYTSTMRALFLRVPQRGRALLESVVMDDPGNVWALGTLGAWNLEVARRGGSRGMEMLGASVEAGTGFYSQAIALDPDNPALRYFLALGLIALGDRDRTAMAWEQIEIALELEPRDAFEAGLLANAAQLHALRDDREAATAWAVERMTQ</sequence>
<feature type="chain" id="PRO_5011781820" description="Tetratricopeptide repeat-containing protein" evidence="1">
    <location>
        <begin position="20"/>
        <end position="253"/>
    </location>
</feature>
<dbReference type="RefSeq" id="WP_091769420.1">
    <property type="nucleotide sequence ID" value="NZ_FNHG01000008.1"/>
</dbReference>
<feature type="signal peptide" evidence="1">
    <location>
        <begin position="1"/>
        <end position="19"/>
    </location>
</feature>
<dbReference type="Proteomes" id="UP000199759">
    <property type="component" value="Unassembled WGS sequence"/>
</dbReference>
<dbReference type="STRING" id="144026.SAMN04488568_1086"/>
<organism evidence="2 3">
    <name type="scientific">Maricaulis salignorans</name>
    <dbReference type="NCBI Taxonomy" id="144026"/>
    <lineage>
        <taxon>Bacteria</taxon>
        <taxon>Pseudomonadati</taxon>
        <taxon>Pseudomonadota</taxon>
        <taxon>Alphaproteobacteria</taxon>
        <taxon>Maricaulales</taxon>
        <taxon>Maricaulaceae</taxon>
        <taxon>Maricaulis</taxon>
    </lineage>
</organism>
<dbReference type="OrthoDB" id="7631661at2"/>